<sequence>MKSWMFFVGIVILVSLQQQVGTVDLTYMANKVLNFMSALENKSKSPGTAVCKDAIKHHEDWLKKQINECKNSKEKTTLAICEKQMAVYPLAIESLMDALETGCKRR</sequence>
<dbReference type="EMBL" id="GECZ01017861">
    <property type="protein sequence ID" value="JAS51908.1"/>
    <property type="molecule type" value="Transcribed_RNA"/>
</dbReference>
<organism evidence="2">
    <name type="scientific">Cuerna arida</name>
    <dbReference type="NCBI Taxonomy" id="1464854"/>
    <lineage>
        <taxon>Eukaryota</taxon>
        <taxon>Metazoa</taxon>
        <taxon>Ecdysozoa</taxon>
        <taxon>Arthropoda</taxon>
        <taxon>Hexapoda</taxon>
        <taxon>Insecta</taxon>
        <taxon>Pterygota</taxon>
        <taxon>Neoptera</taxon>
        <taxon>Paraneoptera</taxon>
        <taxon>Hemiptera</taxon>
        <taxon>Auchenorrhyncha</taxon>
        <taxon>Membracoidea</taxon>
        <taxon>Cicadellidae</taxon>
        <taxon>Cicadellinae</taxon>
        <taxon>Proconiini</taxon>
        <taxon>Cuerna</taxon>
    </lineage>
</organism>
<keyword evidence="1" id="KW-0732">Signal</keyword>
<feature type="signal peptide" evidence="1">
    <location>
        <begin position="1"/>
        <end position="22"/>
    </location>
</feature>
<reference evidence="2" key="1">
    <citation type="submission" date="2015-11" db="EMBL/GenBank/DDBJ databases">
        <title>De novo transcriptome assembly of four potential Pierce s Disease insect vectors from Arizona vineyards.</title>
        <authorList>
            <person name="Tassone E.E."/>
        </authorList>
    </citation>
    <scope>NUCLEOTIDE SEQUENCE</scope>
</reference>
<proteinExistence type="predicted"/>
<name>A0A1B6FNY0_9HEMI</name>
<accession>A0A1B6FNY0</accession>
<evidence type="ECO:0000313" key="2">
    <source>
        <dbReference type="EMBL" id="JAS51908.1"/>
    </source>
</evidence>
<evidence type="ECO:0000256" key="1">
    <source>
        <dbReference type="SAM" id="SignalP"/>
    </source>
</evidence>
<gene>
    <name evidence="2" type="ORF">g.12280</name>
</gene>
<feature type="chain" id="PRO_5008582977" evidence="1">
    <location>
        <begin position="23"/>
        <end position="106"/>
    </location>
</feature>
<dbReference type="AlphaFoldDB" id="A0A1B6FNY0"/>
<protein>
    <submittedName>
        <fullName evidence="2">Uncharacterized protein</fullName>
    </submittedName>
</protein>